<evidence type="ECO:0000313" key="2">
    <source>
        <dbReference type="Proteomes" id="UP000298030"/>
    </source>
</evidence>
<proteinExistence type="predicted"/>
<accession>A0A4Y7TUL6</accession>
<dbReference type="EMBL" id="QPFP01000004">
    <property type="protein sequence ID" value="TEB37671.1"/>
    <property type="molecule type" value="Genomic_DNA"/>
</dbReference>
<dbReference type="SUPFAM" id="SSF56784">
    <property type="entry name" value="HAD-like"/>
    <property type="match status" value="1"/>
</dbReference>
<dbReference type="GO" id="GO:0008962">
    <property type="term" value="F:phosphatidylglycerophosphatase activity"/>
    <property type="evidence" value="ECO:0007669"/>
    <property type="project" value="InterPro"/>
</dbReference>
<organism evidence="1 2">
    <name type="scientific">Coprinellus micaceus</name>
    <name type="common">Glistening ink-cap mushroom</name>
    <name type="synonym">Coprinus micaceus</name>
    <dbReference type="NCBI Taxonomy" id="71717"/>
    <lineage>
        <taxon>Eukaryota</taxon>
        <taxon>Fungi</taxon>
        <taxon>Dikarya</taxon>
        <taxon>Basidiomycota</taxon>
        <taxon>Agaricomycotina</taxon>
        <taxon>Agaricomycetes</taxon>
        <taxon>Agaricomycetidae</taxon>
        <taxon>Agaricales</taxon>
        <taxon>Agaricineae</taxon>
        <taxon>Psathyrellaceae</taxon>
        <taxon>Coprinellus</taxon>
    </lineage>
</organism>
<dbReference type="InterPro" id="IPR027706">
    <property type="entry name" value="PGP_Pase"/>
</dbReference>
<comment type="caution">
    <text evidence="1">The sequence shown here is derived from an EMBL/GenBank/DDBJ whole genome shotgun (WGS) entry which is preliminary data.</text>
</comment>
<evidence type="ECO:0000313" key="1">
    <source>
        <dbReference type="EMBL" id="TEB37671.1"/>
    </source>
</evidence>
<dbReference type="Gene3D" id="3.40.50.1000">
    <property type="entry name" value="HAD superfamily/HAD-like"/>
    <property type="match status" value="1"/>
</dbReference>
<dbReference type="Proteomes" id="UP000298030">
    <property type="component" value="Unassembled WGS sequence"/>
</dbReference>
<dbReference type="STRING" id="71717.A0A4Y7TUL6"/>
<dbReference type="InterPro" id="IPR023214">
    <property type="entry name" value="HAD_sf"/>
</dbReference>
<dbReference type="Pfam" id="PF09419">
    <property type="entry name" value="PGP_phosphatase"/>
    <property type="match status" value="1"/>
</dbReference>
<dbReference type="InterPro" id="IPR010021">
    <property type="entry name" value="PGPP1/Gep4"/>
</dbReference>
<dbReference type="OrthoDB" id="198652at2759"/>
<keyword evidence="2" id="KW-1185">Reference proteome</keyword>
<sequence length="275" mass="31226">MPLNVPGILVPFQLLIYPRLALPHLAVKDIRHLDFQALKKAGYRGAVFDKDNCLTIPYKDQLVPELNEAWKECLETFGEDNVLIVSNSAGTYLDAGGIQSESVSHHLGVSVLLHKSFKPAYSCISSVRAYFSGLKSPLREDELIVVGDRIFTDVVMANRMRMARDKEAKSPNLIQMSMQCAFEKEGTVATEKETVGINDMSITNRPLAVWTTGVWKRESMAMRYLEKRLVDAVQKWSKPPGDEPLDTKRFVKSWSEPLPPQKTWLEKVIWVFKWT</sequence>
<gene>
    <name evidence="1" type="ORF">FA13DRAFT_926290</name>
</gene>
<protein>
    <submittedName>
        <fullName evidence="1">HAD-superfamily phosphatase</fullName>
    </submittedName>
</protein>
<name>A0A4Y7TUL6_COPMI</name>
<dbReference type="AlphaFoldDB" id="A0A4Y7TUL6"/>
<dbReference type="InterPro" id="IPR036412">
    <property type="entry name" value="HAD-like_sf"/>
</dbReference>
<dbReference type="NCBIfam" id="TIGR01668">
    <property type="entry name" value="YqeG_hyp_ppase"/>
    <property type="match status" value="1"/>
</dbReference>
<reference evidence="1 2" key="1">
    <citation type="journal article" date="2019" name="Nat. Ecol. Evol.">
        <title>Megaphylogeny resolves global patterns of mushroom evolution.</title>
        <authorList>
            <person name="Varga T."/>
            <person name="Krizsan K."/>
            <person name="Foldi C."/>
            <person name="Dima B."/>
            <person name="Sanchez-Garcia M."/>
            <person name="Sanchez-Ramirez S."/>
            <person name="Szollosi G.J."/>
            <person name="Szarkandi J.G."/>
            <person name="Papp V."/>
            <person name="Albert L."/>
            <person name="Andreopoulos W."/>
            <person name="Angelini C."/>
            <person name="Antonin V."/>
            <person name="Barry K.W."/>
            <person name="Bougher N.L."/>
            <person name="Buchanan P."/>
            <person name="Buyck B."/>
            <person name="Bense V."/>
            <person name="Catcheside P."/>
            <person name="Chovatia M."/>
            <person name="Cooper J."/>
            <person name="Damon W."/>
            <person name="Desjardin D."/>
            <person name="Finy P."/>
            <person name="Geml J."/>
            <person name="Haridas S."/>
            <person name="Hughes K."/>
            <person name="Justo A."/>
            <person name="Karasinski D."/>
            <person name="Kautmanova I."/>
            <person name="Kiss B."/>
            <person name="Kocsube S."/>
            <person name="Kotiranta H."/>
            <person name="LaButti K.M."/>
            <person name="Lechner B.E."/>
            <person name="Liimatainen K."/>
            <person name="Lipzen A."/>
            <person name="Lukacs Z."/>
            <person name="Mihaltcheva S."/>
            <person name="Morgado L.N."/>
            <person name="Niskanen T."/>
            <person name="Noordeloos M.E."/>
            <person name="Ohm R.A."/>
            <person name="Ortiz-Santana B."/>
            <person name="Ovrebo C."/>
            <person name="Racz N."/>
            <person name="Riley R."/>
            <person name="Savchenko A."/>
            <person name="Shiryaev A."/>
            <person name="Soop K."/>
            <person name="Spirin V."/>
            <person name="Szebenyi C."/>
            <person name="Tomsovsky M."/>
            <person name="Tulloss R.E."/>
            <person name="Uehling J."/>
            <person name="Grigoriev I.V."/>
            <person name="Vagvolgyi C."/>
            <person name="Papp T."/>
            <person name="Martin F.M."/>
            <person name="Miettinen O."/>
            <person name="Hibbett D.S."/>
            <person name="Nagy L.G."/>
        </authorList>
    </citation>
    <scope>NUCLEOTIDE SEQUENCE [LARGE SCALE GENOMIC DNA]</scope>
    <source>
        <strain evidence="1 2">FP101781</strain>
    </source>
</reference>